<dbReference type="GO" id="GO:0015627">
    <property type="term" value="C:type II protein secretion system complex"/>
    <property type="evidence" value="ECO:0007669"/>
    <property type="project" value="InterPro"/>
</dbReference>
<dbReference type="InterPro" id="IPR012902">
    <property type="entry name" value="N_methyl_site"/>
</dbReference>
<evidence type="ECO:0000256" key="6">
    <source>
        <dbReference type="ARBA" id="ARBA00022692"/>
    </source>
</evidence>
<comment type="similarity">
    <text evidence="9">Belongs to the GSP H family.</text>
</comment>
<proteinExistence type="inferred from homology"/>
<keyword evidence="7 11" id="KW-1133">Transmembrane helix</keyword>
<evidence type="ECO:0000256" key="7">
    <source>
        <dbReference type="ARBA" id="ARBA00022989"/>
    </source>
</evidence>
<evidence type="ECO:0000256" key="9">
    <source>
        <dbReference type="ARBA" id="ARBA00025772"/>
    </source>
</evidence>
<dbReference type="Proteomes" id="UP000653472">
    <property type="component" value="Unassembled WGS sequence"/>
</dbReference>
<dbReference type="Pfam" id="PF07963">
    <property type="entry name" value="N_methyl"/>
    <property type="match status" value="1"/>
</dbReference>
<evidence type="ECO:0000256" key="5">
    <source>
        <dbReference type="ARBA" id="ARBA00022519"/>
    </source>
</evidence>
<evidence type="ECO:0000256" key="8">
    <source>
        <dbReference type="ARBA" id="ARBA00023136"/>
    </source>
</evidence>
<name>A0A970B709_9GAMM</name>
<dbReference type="NCBIfam" id="TIGR02532">
    <property type="entry name" value="IV_pilin_GFxxxE"/>
    <property type="match status" value="1"/>
</dbReference>
<keyword evidence="4" id="KW-0488">Methylation</keyword>
<keyword evidence="14" id="KW-1185">Reference proteome</keyword>
<comment type="subcellular location">
    <subcellularLocation>
        <location evidence="1">Cell inner membrane</location>
        <topology evidence="1">Single-pass membrane protein</topology>
    </subcellularLocation>
</comment>
<evidence type="ECO:0000313" key="14">
    <source>
        <dbReference type="Proteomes" id="UP000653472"/>
    </source>
</evidence>
<keyword evidence="5" id="KW-0997">Cell inner membrane</keyword>
<evidence type="ECO:0000256" key="1">
    <source>
        <dbReference type="ARBA" id="ARBA00004377"/>
    </source>
</evidence>
<dbReference type="SUPFAM" id="SSF54523">
    <property type="entry name" value="Pili subunits"/>
    <property type="match status" value="1"/>
</dbReference>
<dbReference type="InterPro" id="IPR045584">
    <property type="entry name" value="Pilin-like"/>
</dbReference>
<dbReference type="GO" id="GO:0005886">
    <property type="term" value="C:plasma membrane"/>
    <property type="evidence" value="ECO:0007669"/>
    <property type="project" value="UniProtKB-SubCell"/>
</dbReference>
<dbReference type="Pfam" id="PF12019">
    <property type="entry name" value="GspH"/>
    <property type="match status" value="1"/>
</dbReference>
<keyword evidence="8 11" id="KW-0472">Membrane</keyword>
<evidence type="ECO:0000256" key="10">
    <source>
        <dbReference type="ARBA" id="ARBA00030775"/>
    </source>
</evidence>
<keyword evidence="6 11" id="KW-0812">Transmembrane</keyword>
<dbReference type="EMBL" id="JAAVXB010000006">
    <property type="protein sequence ID" value="NKF23165.1"/>
    <property type="molecule type" value="Genomic_DNA"/>
</dbReference>
<dbReference type="GO" id="GO:0015628">
    <property type="term" value="P:protein secretion by the type II secretion system"/>
    <property type="evidence" value="ECO:0007669"/>
    <property type="project" value="InterPro"/>
</dbReference>
<feature type="domain" description="General secretion pathway GspH" evidence="12">
    <location>
        <begin position="45"/>
        <end position="135"/>
    </location>
</feature>
<dbReference type="Gene3D" id="3.55.40.10">
    <property type="entry name" value="minor pseudopilin epsh domain"/>
    <property type="match status" value="1"/>
</dbReference>
<reference evidence="13" key="1">
    <citation type="submission" date="2020-03" db="EMBL/GenBank/DDBJ databases">
        <title>Solimonas marina sp. nov., isolated from deep seawater of the Pacific Ocean.</title>
        <authorList>
            <person name="Liu X."/>
            <person name="Lai Q."/>
            <person name="Sun F."/>
            <person name="Gai Y."/>
            <person name="Li G."/>
            <person name="Shao Z."/>
        </authorList>
    </citation>
    <scope>NUCLEOTIDE SEQUENCE</scope>
    <source>
        <strain evidence="13">C16B3</strain>
    </source>
</reference>
<dbReference type="AlphaFoldDB" id="A0A970B709"/>
<evidence type="ECO:0000256" key="11">
    <source>
        <dbReference type="SAM" id="Phobius"/>
    </source>
</evidence>
<keyword evidence="3" id="KW-1003">Cell membrane</keyword>
<evidence type="ECO:0000259" key="12">
    <source>
        <dbReference type="Pfam" id="PF12019"/>
    </source>
</evidence>
<evidence type="ECO:0000256" key="2">
    <source>
        <dbReference type="ARBA" id="ARBA00021549"/>
    </source>
</evidence>
<protein>
    <recommendedName>
        <fullName evidence="2">Type II secretion system protein H</fullName>
    </recommendedName>
    <alternativeName>
        <fullName evidence="10">General secretion pathway protein H</fullName>
    </alternativeName>
</protein>
<evidence type="ECO:0000256" key="4">
    <source>
        <dbReference type="ARBA" id="ARBA00022481"/>
    </source>
</evidence>
<gene>
    <name evidence="13" type="ORF">G7Y82_12635</name>
</gene>
<comment type="caution">
    <text evidence="13">The sequence shown here is derived from an EMBL/GenBank/DDBJ whole genome shotgun (WGS) entry which is preliminary data.</text>
</comment>
<evidence type="ECO:0000313" key="13">
    <source>
        <dbReference type="EMBL" id="NKF23165.1"/>
    </source>
</evidence>
<feature type="transmembrane region" description="Helical" evidence="11">
    <location>
        <begin position="12"/>
        <end position="33"/>
    </location>
</feature>
<dbReference type="InterPro" id="IPR022346">
    <property type="entry name" value="T2SS_GspH"/>
</dbReference>
<evidence type="ECO:0000256" key="3">
    <source>
        <dbReference type="ARBA" id="ARBA00022475"/>
    </source>
</evidence>
<organism evidence="13 14">
    <name type="scientific">Solimonas marina</name>
    <dbReference type="NCBI Taxonomy" id="2714601"/>
    <lineage>
        <taxon>Bacteria</taxon>
        <taxon>Pseudomonadati</taxon>
        <taxon>Pseudomonadota</taxon>
        <taxon>Gammaproteobacteria</taxon>
        <taxon>Nevskiales</taxon>
        <taxon>Nevskiaceae</taxon>
        <taxon>Solimonas</taxon>
    </lineage>
</organism>
<sequence>MHGMTTQNGLTLVELVVTLAVAAILLAVAVPAYTNLMVSGRLTTTANDFVAALNQARAEAVRRNTTVIFCSNSSAENGTSVLGNACISQAGAVYVLDSDAMPVALYEAPLIPDDLSLGTGDDAVTALTYSGNGLASLVGDGAPYSGLIADISSSRISDNNHRCLYMATGSSISSCSFSSTDQGCPSSEPTTCH</sequence>
<accession>A0A970B709</accession>